<keyword evidence="4" id="KW-0653">Protein transport</keyword>
<evidence type="ECO:0000256" key="3">
    <source>
        <dbReference type="ARBA" id="ARBA00022692"/>
    </source>
</evidence>
<dbReference type="PANTHER" id="PTHR30081">
    <property type="entry name" value="PROTEIN-EXPORT MEMBRANE PROTEIN SEC"/>
    <property type="match status" value="1"/>
</dbReference>
<gene>
    <name evidence="11" type="ORF">ABT272_22315</name>
</gene>
<evidence type="ECO:0000313" key="12">
    <source>
        <dbReference type="Proteomes" id="UP001470023"/>
    </source>
</evidence>
<keyword evidence="7" id="KW-0472">Membrane</keyword>
<feature type="signal peptide" evidence="9">
    <location>
        <begin position="1"/>
        <end position="21"/>
    </location>
</feature>
<name>A0ABV1U9Q8_9ACTN</name>
<organism evidence="11 12">
    <name type="scientific">Streptomyces sp. 900105245</name>
    <dbReference type="NCBI Taxonomy" id="3154379"/>
    <lineage>
        <taxon>Bacteria</taxon>
        <taxon>Bacillati</taxon>
        <taxon>Actinomycetota</taxon>
        <taxon>Actinomycetes</taxon>
        <taxon>Kitasatosporales</taxon>
        <taxon>Streptomycetaceae</taxon>
        <taxon>Streptomyces</taxon>
    </lineage>
</organism>
<accession>A0ABV1U9Q8</accession>
<dbReference type="Gene3D" id="3.30.1360.200">
    <property type="match status" value="1"/>
</dbReference>
<feature type="chain" id="PRO_5045807249" description="SecDF P1 head subdomain domain-containing protein" evidence="9">
    <location>
        <begin position="22"/>
        <end position="330"/>
    </location>
</feature>
<feature type="domain" description="SecDF P1 head subdomain" evidence="10">
    <location>
        <begin position="207"/>
        <end position="316"/>
    </location>
</feature>
<keyword evidence="1" id="KW-0813">Transport</keyword>
<feature type="compositionally biased region" description="Polar residues" evidence="8">
    <location>
        <begin position="179"/>
        <end position="193"/>
    </location>
</feature>
<feature type="region of interest" description="Disordered" evidence="8">
    <location>
        <begin position="179"/>
        <end position="211"/>
    </location>
</feature>
<dbReference type="InterPro" id="IPR022813">
    <property type="entry name" value="SecD/SecF_arch_bac"/>
</dbReference>
<evidence type="ECO:0000259" key="10">
    <source>
        <dbReference type="Pfam" id="PF22599"/>
    </source>
</evidence>
<dbReference type="InterPro" id="IPR054384">
    <property type="entry name" value="SecDF_P1_head"/>
</dbReference>
<evidence type="ECO:0000256" key="5">
    <source>
        <dbReference type="ARBA" id="ARBA00022989"/>
    </source>
</evidence>
<evidence type="ECO:0000256" key="2">
    <source>
        <dbReference type="ARBA" id="ARBA00022475"/>
    </source>
</evidence>
<keyword evidence="3" id="KW-0812">Transmembrane</keyword>
<dbReference type="RefSeq" id="WP_352064202.1">
    <property type="nucleotide sequence ID" value="NZ_JBEPAZ010000019.1"/>
</dbReference>
<sequence>MRSATVLLCLGLATATGCSNASSPSRPDAKPSGTVPGGRTATTGTDWSVTFTASTAGAADGLDRTADRVRERVRTLGMTGTRVTTEGTSLTVVGPYAAEQLQKLGALGQLRFRPVLAQETAGSRTPTPGPSASPAQGRATTGALRADPAGSPQASASGGSDGTSASLLAKYRALDCSAGSTHSESEQDTSPDSSAVACATDRSAGQPPSKYLLGPAILTGSELRSAKAVNDSTNGAGWMVQLDFTAAGAAKFADATARLAQNQWPQNEFAIVVDGGVVSAPFVSQALTDGTAQISGSFTEKGARELAAKLNSGALPTPLRFAEATHVTER</sequence>
<keyword evidence="2" id="KW-1003">Cell membrane</keyword>
<feature type="region of interest" description="Disordered" evidence="8">
    <location>
        <begin position="17"/>
        <end position="45"/>
    </location>
</feature>
<evidence type="ECO:0000256" key="4">
    <source>
        <dbReference type="ARBA" id="ARBA00022927"/>
    </source>
</evidence>
<comment type="caution">
    <text evidence="11">The sequence shown here is derived from an EMBL/GenBank/DDBJ whole genome shotgun (WGS) entry which is preliminary data.</text>
</comment>
<dbReference type="PROSITE" id="PS51257">
    <property type="entry name" value="PROKAR_LIPOPROTEIN"/>
    <property type="match status" value="1"/>
</dbReference>
<evidence type="ECO:0000313" key="11">
    <source>
        <dbReference type="EMBL" id="MER6430451.1"/>
    </source>
</evidence>
<evidence type="ECO:0000256" key="7">
    <source>
        <dbReference type="ARBA" id="ARBA00023136"/>
    </source>
</evidence>
<evidence type="ECO:0000256" key="9">
    <source>
        <dbReference type="SAM" id="SignalP"/>
    </source>
</evidence>
<protein>
    <recommendedName>
        <fullName evidence="10">SecDF P1 head subdomain domain-containing protein</fullName>
    </recommendedName>
</protein>
<dbReference type="EMBL" id="JBEPAZ010000019">
    <property type="protein sequence ID" value="MER6430451.1"/>
    <property type="molecule type" value="Genomic_DNA"/>
</dbReference>
<evidence type="ECO:0000256" key="6">
    <source>
        <dbReference type="ARBA" id="ARBA00023010"/>
    </source>
</evidence>
<keyword evidence="6" id="KW-0811">Translocation</keyword>
<dbReference type="Proteomes" id="UP001470023">
    <property type="component" value="Unassembled WGS sequence"/>
</dbReference>
<keyword evidence="12" id="KW-1185">Reference proteome</keyword>
<reference evidence="11 12" key="1">
    <citation type="submission" date="2024-06" db="EMBL/GenBank/DDBJ databases">
        <title>The Natural Products Discovery Center: Release of the First 8490 Sequenced Strains for Exploring Actinobacteria Biosynthetic Diversity.</title>
        <authorList>
            <person name="Kalkreuter E."/>
            <person name="Kautsar S.A."/>
            <person name="Yang D."/>
            <person name="Bader C.D."/>
            <person name="Teijaro C.N."/>
            <person name="Fluegel L."/>
            <person name="Davis C.M."/>
            <person name="Simpson J.R."/>
            <person name="Lauterbach L."/>
            <person name="Steele A.D."/>
            <person name="Gui C."/>
            <person name="Meng S."/>
            <person name="Li G."/>
            <person name="Viehrig K."/>
            <person name="Ye F."/>
            <person name="Su P."/>
            <person name="Kiefer A.F."/>
            <person name="Nichols A."/>
            <person name="Cepeda A.J."/>
            <person name="Yan W."/>
            <person name="Fan B."/>
            <person name="Jiang Y."/>
            <person name="Adhikari A."/>
            <person name="Zheng C.-J."/>
            <person name="Schuster L."/>
            <person name="Cowan T.M."/>
            <person name="Smanski M.J."/>
            <person name="Chevrette M.G."/>
            <person name="De Carvalho L.P.S."/>
            <person name="Shen B."/>
        </authorList>
    </citation>
    <scope>NUCLEOTIDE SEQUENCE [LARGE SCALE GENOMIC DNA]</scope>
    <source>
        <strain evidence="11 12">NPDC001166</strain>
    </source>
</reference>
<feature type="compositionally biased region" description="Low complexity" evidence="8">
    <location>
        <begin position="146"/>
        <end position="162"/>
    </location>
</feature>
<dbReference type="PANTHER" id="PTHR30081:SF1">
    <property type="entry name" value="PROTEIN TRANSLOCASE SUBUNIT SECD"/>
    <property type="match status" value="1"/>
</dbReference>
<keyword evidence="9" id="KW-0732">Signal</keyword>
<evidence type="ECO:0000256" key="8">
    <source>
        <dbReference type="SAM" id="MobiDB-lite"/>
    </source>
</evidence>
<dbReference type="Pfam" id="PF22599">
    <property type="entry name" value="SecDF_P1_head"/>
    <property type="match status" value="1"/>
</dbReference>
<feature type="region of interest" description="Disordered" evidence="8">
    <location>
        <begin position="120"/>
        <end position="162"/>
    </location>
</feature>
<evidence type="ECO:0000256" key="1">
    <source>
        <dbReference type="ARBA" id="ARBA00022448"/>
    </source>
</evidence>
<proteinExistence type="predicted"/>
<keyword evidence="5" id="KW-1133">Transmembrane helix</keyword>